<dbReference type="EnsemblPlants" id="Ma02_t10170.1">
    <property type="protein sequence ID" value="Ma02_p10170.1"/>
    <property type="gene ID" value="Ma02_g10170"/>
</dbReference>
<protein>
    <submittedName>
        <fullName evidence="3">(wild Malaysian banana) hypothetical protein</fullName>
    </submittedName>
</protein>
<evidence type="ECO:0000313" key="3">
    <source>
        <dbReference type="EMBL" id="CAG1861629.1"/>
    </source>
</evidence>
<keyword evidence="5" id="KW-1185">Reference proteome</keyword>
<keyword evidence="1" id="KW-0732">Signal</keyword>
<dbReference type="PANTHER" id="PTHR47480">
    <property type="entry name" value="EG45-LIKE DOMAIN CONTAINING PROTEIN"/>
    <property type="match status" value="1"/>
</dbReference>
<dbReference type="InterPro" id="IPR009009">
    <property type="entry name" value="RlpA-like_DPBB"/>
</dbReference>
<dbReference type="EMBL" id="HG996467">
    <property type="protein sequence ID" value="CAG1861629.1"/>
    <property type="molecule type" value="Genomic_DNA"/>
</dbReference>
<reference evidence="3" key="1">
    <citation type="submission" date="2021-03" db="EMBL/GenBank/DDBJ databases">
        <authorList>
            <consortium name="Genoscope - CEA"/>
            <person name="William W."/>
        </authorList>
    </citation>
    <scope>NUCLEOTIDE SEQUENCE</scope>
    <source>
        <strain evidence="3">Doubled-haploid Pahang</strain>
    </source>
</reference>
<dbReference type="SUPFAM" id="SSF50685">
    <property type="entry name" value="Barwin-like endoglucanases"/>
    <property type="match status" value="1"/>
</dbReference>
<dbReference type="CDD" id="cd22269">
    <property type="entry name" value="DPBB_EG45-like"/>
    <property type="match status" value="1"/>
</dbReference>
<organism evidence="4 5">
    <name type="scientific">Musa acuminata subsp. malaccensis</name>
    <name type="common">Wild banana</name>
    <name type="synonym">Musa malaccensis</name>
    <dbReference type="NCBI Taxonomy" id="214687"/>
    <lineage>
        <taxon>Eukaryota</taxon>
        <taxon>Viridiplantae</taxon>
        <taxon>Streptophyta</taxon>
        <taxon>Embryophyta</taxon>
        <taxon>Tracheophyta</taxon>
        <taxon>Spermatophyta</taxon>
        <taxon>Magnoliopsida</taxon>
        <taxon>Liliopsida</taxon>
        <taxon>Zingiberales</taxon>
        <taxon>Musaceae</taxon>
        <taxon>Musa</taxon>
    </lineage>
</organism>
<name>A0A804I167_MUSAM</name>
<gene>
    <name evidence="3" type="ORF">GSMUA_65230.1</name>
</gene>
<evidence type="ECO:0000259" key="2">
    <source>
        <dbReference type="PROSITE" id="PS50842"/>
    </source>
</evidence>
<dbReference type="InterPro" id="IPR007112">
    <property type="entry name" value="Expansin/allergen_DPBB_dom"/>
</dbReference>
<dbReference type="PROSITE" id="PS50842">
    <property type="entry name" value="EXPANSIN_EG45"/>
    <property type="match status" value="1"/>
</dbReference>
<feature type="domain" description="Expansin-like EG45" evidence="2">
    <location>
        <begin position="42"/>
        <end position="153"/>
    </location>
</feature>
<proteinExistence type="predicted"/>
<dbReference type="OMA" id="TTCYGND"/>
<evidence type="ECO:0000313" key="4">
    <source>
        <dbReference type="EnsemblPlants" id="Ma02_p10170.1"/>
    </source>
</evidence>
<feature type="signal peptide" evidence="1">
    <location>
        <begin position="1"/>
        <end position="39"/>
    </location>
</feature>
<sequence length="153" mass="15885">MIYTSLPCSGQASTTGMMNKSILIPCLLSFLFLSPPSLADVGTAASYGPPYLPTACYGSDESQFPPNNLFAAAGDAIWDNDASCGRQYLVRCLSSATPGACTDGTVQVMVVDYAPSLVSAPSAVGATMVLSETAYGMISQSSANEINIEFTQV</sequence>
<reference evidence="4" key="2">
    <citation type="submission" date="2021-05" db="UniProtKB">
        <authorList>
            <consortium name="EnsemblPlants"/>
        </authorList>
    </citation>
    <scope>IDENTIFICATION</scope>
    <source>
        <strain evidence="4">subsp. malaccensis</strain>
    </source>
</reference>
<dbReference type="KEGG" id="mus:103976039"/>
<dbReference type="Pfam" id="PF03330">
    <property type="entry name" value="DPBB_1"/>
    <property type="match status" value="1"/>
</dbReference>
<dbReference type="Proteomes" id="UP000012960">
    <property type="component" value="Unplaced"/>
</dbReference>
<evidence type="ECO:0000313" key="5">
    <source>
        <dbReference type="Proteomes" id="UP000012960"/>
    </source>
</evidence>
<dbReference type="Gramene" id="Ma02_t10170.1">
    <property type="protein sequence ID" value="Ma02_p10170.1"/>
    <property type="gene ID" value="Ma02_g10170"/>
</dbReference>
<dbReference type="InterPro" id="IPR036908">
    <property type="entry name" value="RlpA-like_sf"/>
</dbReference>
<dbReference type="OrthoDB" id="587249at2759"/>
<dbReference type="PANTHER" id="PTHR47480:SF1">
    <property type="entry name" value="EG45-LIKE DOMAIN CONTAINING PROTEIN 1"/>
    <property type="match status" value="1"/>
</dbReference>
<evidence type="ECO:0000256" key="1">
    <source>
        <dbReference type="SAM" id="SignalP"/>
    </source>
</evidence>
<dbReference type="AlphaFoldDB" id="A0A804I167"/>
<dbReference type="FunCoup" id="A0A804I167">
    <property type="interactions" value="4"/>
</dbReference>
<accession>A0A804I167</accession>
<dbReference type="Gene3D" id="2.40.40.10">
    <property type="entry name" value="RlpA-like domain"/>
    <property type="match status" value="1"/>
</dbReference>
<feature type="chain" id="PRO_5043241961" evidence="1">
    <location>
        <begin position="40"/>
        <end position="153"/>
    </location>
</feature>